<feature type="active site" description="Nucleophile" evidence="1">
    <location>
        <position position="10"/>
    </location>
</feature>
<keyword evidence="5" id="KW-1185">Reference proteome</keyword>
<feature type="domain" description="Thioredoxin-like fold" evidence="3">
    <location>
        <begin position="1"/>
        <end position="75"/>
    </location>
</feature>
<keyword evidence="2" id="KW-1015">Disulfide bond</keyword>
<protein>
    <submittedName>
        <fullName evidence="4">Thioredoxin family protein</fullName>
    </submittedName>
</protein>
<dbReference type="SUPFAM" id="SSF52833">
    <property type="entry name" value="Thioredoxin-like"/>
    <property type="match status" value="1"/>
</dbReference>
<name>A0A9X4H5I6_9FIRM</name>
<dbReference type="PANTHER" id="PTHR36450:SF1">
    <property type="entry name" value="THIOREDOXIN"/>
    <property type="match status" value="1"/>
</dbReference>
<organism evidence="4 5">
    <name type="scientific">Pelotomaculum isophthalicicum JI</name>
    <dbReference type="NCBI Taxonomy" id="947010"/>
    <lineage>
        <taxon>Bacteria</taxon>
        <taxon>Bacillati</taxon>
        <taxon>Bacillota</taxon>
        <taxon>Clostridia</taxon>
        <taxon>Eubacteriales</taxon>
        <taxon>Desulfotomaculaceae</taxon>
        <taxon>Pelotomaculum</taxon>
    </lineage>
</organism>
<feature type="disulfide bond" description="Redox-active" evidence="2">
    <location>
        <begin position="10"/>
        <end position="13"/>
    </location>
</feature>
<dbReference type="AlphaFoldDB" id="A0A9X4H5I6"/>
<proteinExistence type="predicted"/>
<dbReference type="PIRSF" id="PIRSF037031">
    <property type="entry name" value="Redox_disulphide_2"/>
    <property type="match status" value="1"/>
</dbReference>
<sequence>MDIKVLGAGCANCNKLEQMVIDVLRELNEEANVSHVKDLREILSYNVMRTPALVVNNQVKLSGVVPSKDKLRDIITSELKKRG</sequence>
<feature type="active site" description="Nucleophile" evidence="1">
    <location>
        <position position="13"/>
    </location>
</feature>
<dbReference type="Pfam" id="PF13192">
    <property type="entry name" value="Thioredoxin_3"/>
    <property type="match status" value="1"/>
</dbReference>
<dbReference type="Proteomes" id="UP001154312">
    <property type="component" value="Unassembled WGS sequence"/>
</dbReference>
<accession>A0A9X4H5I6</accession>
<dbReference type="Gene3D" id="3.40.30.10">
    <property type="entry name" value="Glutaredoxin"/>
    <property type="match status" value="1"/>
</dbReference>
<evidence type="ECO:0000256" key="1">
    <source>
        <dbReference type="PIRSR" id="PIRSR037031-50"/>
    </source>
</evidence>
<evidence type="ECO:0000259" key="3">
    <source>
        <dbReference type="Pfam" id="PF13192"/>
    </source>
</evidence>
<dbReference type="EMBL" id="JAKOAV010000039">
    <property type="protein sequence ID" value="MDF9409693.1"/>
    <property type="molecule type" value="Genomic_DNA"/>
</dbReference>
<evidence type="ECO:0000256" key="2">
    <source>
        <dbReference type="PIRSR" id="PIRSR037031-51"/>
    </source>
</evidence>
<dbReference type="InterPro" id="IPR005243">
    <property type="entry name" value="THIRX-like_proc"/>
</dbReference>
<dbReference type="InterPro" id="IPR012336">
    <property type="entry name" value="Thioredoxin-like_fold"/>
</dbReference>
<gene>
    <name evidence="4" type="ORF">L7E55_15265</name>
</gene>
<dbReference type="NCBIfam" id="TIGR00412">
    <property type="entry name" value="redox_disulf_2"/>
    <property type="match status" value="1"/>
</dbReference>
<keyword evidence="2" id="KW-0676">Redox-active center</keyword>
<comment type="caution">
    <text evidence="4">The sequence shown here is derived from an EMBL/GenBank/DDBJ whole genome shotgun (WGS) entry which is preliminary data.</text>
</comment>
<dbReference type="InterPro" id="IPR036249">
    <property type="entry name" value="Thioredoxin-like_sf"/>
</dbReference>
<dbReference type="PANTHER" id="PTHR36450">
    <property type="entry name" value="THIOREDOXIN"/>
    <property type="match status" value="1"/>
</dbReference>
<dbReference type="RefSeq" id="WP_277445196.1">
    <property type="nucleotide sequence ID" value="NZ_JAKOAV010000039.1"/>
</dbReference>
<evidence type="ECO:0000313" key="4">
    <source>
        <dbReference type="EMBL" id="MDF9409693.1"/>
    </source>
</evidence>
<reference evidence="4" key="1">
    <citation type="submission" date="2022-02" db="EMBL/GenBank/DDBJ databases">
        <authorList>
            <person name="Leng L."/>
        </authorList>
    </citation>
    <scope>NUCLEOTIDE SEQUENCE</scope>
    <source>
        <strain evidence="4">JI</strain>
    </source>
</reference>
<evidence type="ECO:0000313" key="5">
    <source>
        <dbReference type="Proteomes" id="UP001154312"/>
    </source>
</evidence>